<dbReference type="GO" id="GO:0016020">
    <property type="term" value="C:membrane"/>
    <property type="evidence" value="ECO:0007669"/>
    <property type="project" value="UniProtKB-SubCell"/>
</dbReference>
<feature type="non-terminal residue" evidence="6">
    <location>
        <position position="1"/>
    </location>
</feature>
<dbReference type="NCBIfam" id="TIGR02228">
    <property type="entry name" value="sigpep_I_arch"/>
    <property type="match status" value="1"/>
</dbReference>
<dbReference type="EC" id="3.4.21.89" evidence="6"/>
<accession>A0A832ZUQ9</accession>
<name>A0A832ZUQ9_CALS0</name>
<evidence type="ECO:0000256" key="4">
    <source>
        <dbReference type="ARBA" id="ARBA00023136"/>
    </source>
</evidence>
<dbReference type="Proteomes" id="UP000608579">
    <property type="component" value="Unassembled WGS sequence"/>
</dbReference>
<protein>
    <submittedName>
        <fullName evidence="6">Signal peptidase I</fullName>
        <ecNumber evidence="6">3.4.21.89</ecNumber>
    </submittedName>
</protein>
<dbReference type="SUPFAM" id="SSF51306">
    <property type="entry name" value="LexA/Signal peptidase"/>
    <property type="match status" value="1"/>
</dbReference>
<dbReference type="PANTHER" id="PTHR10806">
    <property type="entry name" value="SIGNAL PEPTIDASE COMPLEX CATALYTIC SUBUNIT SEC11"/>
    <property type="match status" value="1"/>
</dbReference>
<dbReference type="AlphaFoldDB" id="A0A832ZUQ9"/>
<evidence type="ECO:0000256" key="3">
    <source>
        <dbReference type="ARBA" id="ARBA00022989"/>
    </source>
</evidence>
<dbReference type="InterPro" id="IPR001733">
    <property type="entry name" value="Peptidase_S26B"/>
</dbReference>
<reference evidence="6" key="1">
    <citation type="journal article" date="2020" name="ISME J.">
        <title>Gammaproteobacteria mediating utilization of methyl-, sulfur- and petroleum organic compounds in deep ocean hydrothermal plumes.</title>
        <authorList>
            <person name="Zhou Z."/>
            <person name="Liu Y."/>
            <person name="Pan J."/>
            <person name="Cron B.R."/>
            <person name="Toner B.M."/>
            <person name="Anantharaman K."/>
            <person name="Breier J.A."/>
            <person name="Dick G.J."/>
            <person name="Li M."/>
        </authorList>
    </citation>
    <scope>NUCLEOTIDE SEQUENCE</scope>
    <source>
        <strain evidence="6">SZUA-1515</strain>
    </source>
</reference>
<organism evidence="6 7">
    <name type="scientific">Caldiarchaeum subterraneum</name>
    <dbReference type="NCBI Taxonomy" id="311458"/>
    <lineage>
        <taxon>Archaea</taxon>
        <taxon>Nitrososphaerota</taxon>
        <taxon>Candidatus Caldarchaeales</taxon>
        <taxon>Candidatus Caldarchaeaceae</taxon>
        <taxon>Candidatus Caldarchaeum</taxon>
    </lineage>
</organism>
<dbReference type="InterPro" id="IPR036286">
    <property type="entry name" value="LexA/Signal_pep-like_sf"/>
</dbReference>
<evidence type="ECO:0000256" key="2">
    <source>
        <dbReference type="ARBA" id="ARBA00022692"/>
    </source>
</evidence>
<gene>
    <name evidence="6" type="ORF">EYH45_01410</name>
</gene>
<evidence type="ECO:0000256" key="1">
    <source>
        <dbReference type="ARBA" id="ARBA00004370"/>
    </source>
</evidence>
<proteinExistence type="predicted"/>
<dbReference type="CDD" id="cd06530">
    <property type="entry name" value="S26_SPase_I"/>
    <property type="match status" value="1"/>
</dbReference>
<keyword evidence="3 5" id="KW-1133">Transmembrane helix</keyword>
<evidence type="ECO:0000256" key="5">
    <source>
        <dbReference type="SAM" id="Phobius"/>
    </source>
</evidence>
<dbReference type="InterPro" id="IPR019533">
    <property type="entry name" value="Peptidase_S26"/>
</dbReference>
<sequence>LHAPLGITYPILVVKSGSMEPVLQVGDIIIITPVDPNEIYASPWDGDIIVFFRPGHKGRGDAIIVHRAIERVEGGFVTKGDANAVADYWSPVPPDHIIGRWTGFKIPSWTGLGHISLFLRGENGPPIGPVLIGILIVINLILIIRDITRKQKEPSSTT</sequence>
<keyword evidence="6" id="KW-0378">Hydrolase</keyword>
<dbReference type="PANTHER" id="PTHR10806:SF6">
    <property type="entry name" value="SIGNAL PEPTIDASE COMPLEX CATALYTIC SUBUNIT SEC11"/>
    <property type="match status" value="1"/>
</dbReference>
<keyword evidence="4 5" id="KW-0472">Membrane</keyword>
<comment type="caution">
    <text evidence="6">The sequence shown here is derived from an EMBL/GenBank/DDBJ whole genome shotgun (WGS) entry which is preliminary data.</text>
</comment>
<dbReference type="Gene3D" id="2.10.109.10">
    <property type="entry name" value="Umud Fragment, subunit A"/>
    <property type="match status" value="1"/>
</dbReference>
<dbReference type="GO" id="GO:0006465">
    <property type="term" value="P:signal peptide processing"/>
    <property type="evidence" value="ECO:0007669"/>
    <property type="project" value="InterPro"/>
</dbReference>
<dbReference type="PRINTS" id="PR00728">
    <property type="entry name" value="SIGNALPTASE"/>
</dbReference>
<evidence type="ECO:0000313" key="7">
    <source>
        <dbReference type="Proteomes" id="UP000608579"/>
    </source>
</evidence>
<comment type="subcellular location">
    <subcellularLocation>
        <location evidence="1">Membrane</location>
    </subcellularLocation>
</comment>
<keyword evidence="2 5" id="KW-0812">Transmembrane</keyword>
<evidence type="ECO:0000313" key="6">
    <source>
        <dbReference type="EMBL" id="HIQ29202.1"/>
    </source>
</evidence>
<dbReference type="EMBL" id="DQVM01000027">
    <property type="protein sequence ID" value="HIQ29202.1"/>
    <property type="molecule type" value="Genomic_DNA"/>
</dbReference>
<dbReference type="GO" id="GO:0009003">
    <property type="term" value="F:signal peptidase activity"/>
    <property type="evidence" value="ECO:0007669"/>
    <property type="project" value="UniProtKB-EC"/>
</dbReference>
<dbReference type="GO" id="GO:0004252">
    <property type="term" value="F:serine-type endopeptidase activity"/>
    <property type="evidence" value="ECO:0007669"/>
    <property type="project" value="InterPro"/>
</dbReference>
<feature type="transmembrane region" description="Helical" evidence="5">
    <location>
        <begin position="126"/>
        <end position="144"/>
    </location>
</feature>